<dbReference type="PANTHER" id="PTHR23409">
    <property type="entry name" value="RIBONUCLEOSIDE-DIPHOSPHATE REDUCTASE SMALL CHAIN"/>
    <property type="match status" value="1"/>
</dbReference>
<evidence type="ECO:0000313" key="2">
    <source>
        <dbReference type="Proteomes" id="UP001054837"/>
    </source>
</evidence>
<gene>
    <name evidence="1" type="primary">AVEN_200884_1</name>
    <name evidence="1" type="ORF">CDAR_601601</name>
</gene>
<evidence type="ECO:0000313" key="1">
    <source>
        <dbReference type="EMBL" id="GIX77972.1"/>
    </source>
</evidence>
<proteinExistence type="predicted"/>
<keyword evidence="2" id="KW-1185">Reference proteome</keyword>
<dbReference type="Proteomes" id="UP001054837">
    <property type="component" value="Unassembled WGS sequence"/>
</dbReference>
<sequence length="888" mass="101822">MYRVFTYRNSYKYLDILQPLIDSYNHSVHRSHGFAPANVREADEPLLYKSLYNISSPIRFRFAVDDVVRISKARKVFKKAICLVGPKKRLKFISDFQQIPRPMFYKISLNKSYTIQREIDVGAETLFPEFDVSLYNEDHADFVTGFNANMKKIFIDPPLIFTLIKNNKKLKIELKRGWDWIVTAEKASQLLRLFNLDPNKDDITPSSPEGFLAIVNYHSPNKQIFKNQEIKLIAREPIVDHIHEIKFEEGDLFLQIDSKLADLGLSDYIKFTKSNEQLIVTLRSNINIEFKRNLCPRLMDALNIIDDAYVVRGELLKMQFPYSQPVGSIKNESFHVIVYKNFPTTRKETRMATFIIPSGMYQEAKHLFKEFKYVILRLTADSRVGLHVPQNTLVTFGEKLKDLLGFDRSTFGQGDYKSEYTIELRAGITEVYVYCDIVSASLVGDSAASILKIIPVANEHNDQIVKYFSVPLYFRVKKQFFDVIEIEMRTSSGTPIKFISDSNTIEFLRSGLGDAYFDLTHVFLKIQVKILKADGTAFTSNDLCGPINYLLNTMFSECHISLNDRQISSESNYAYKTYIQSTLFHSESSQKNFLRSGKFYKDTAEAFDDLDLAATGKNLGLKQRLERVKNGKSFDMCGILHTDLGTQSRLLISGTTIRVRLLKAKDEFSLLAKNGTYHLHIENISLFIRKCDVSSSILVGHEKALEQSLVQMPFTRIETKTFTLSSGLKSVIIPNAVNGILPSRMILGLVSNSAFNGDFKKNPFNFKNYNLSYISLSENGVQIPMTAYTPSYKNNLYTRNYLSLFLDLAQHNTNVTLEEYKDNTCLYVFDLTQDFSASDPFMNVARNGDISINLKFEEDLPETITLLVYMEMQSLIEIDKSRNVFTDY</sequence>
<dbReference type="GO" id="GO:0005829">
    <property type="term" value="C:cytosol"/>
    <property type="evidence" value="ECO:0007669"/>
    <property type="project" value="TreeGrafter"/>
</dbReference>
<accession>A0AAV4MZK5</accession>
<comment type="caution">
    <text evidence="1">The sequence shown here is derived from an EMBL/GenBank/DDBJ whole genome shotgun (WGS) entry which is preliminary data.</text>
</comment>
<name>A0AAV4MZK5_9ARAC</name>
<dbReference type="AlphaFoldDB" id="A0AAV4MZK5"/>
<dbReference type="EMBL" id="BPLQ01001060">
    <property type="protein sequence ID" value="GIX77972.1"/>
    <property type="molecule type" value="Genomic_DNA"/>
</dbReference>
<dbReference type="GO" id="GO:0009263">
    <property type="term" value="P:deoxyribonucleotide biosynthetic process"/>
    <property type="evidence" value="ECO:0007669"/>
    <property type="project" value="InterPro"/>
</dbReference>
<dbReference type="GO" id="GO:0004748">
    <property type="term" value="F:ribonucleoside-diphosphate reductase activity, thioredoxin disulfide as acceptor"/>
    <property type="evidence" value="ECO:0007669"/>
    <property type="project" value="TreeGrafter"/>
</dbReference>
<organism evidence="1 2">
    <name type="scientific">Caerostris darwini</name>
    <dbReference type="NCBI Taxonomy" id="1538125"/>
    <lineage>
        <taxon>Eukaryota</taxon>
        <taxon>Metazoa</taxon>
        <taxon>Ecdysozoa</taxon>
        <taxon>Arthropoda</taxon>
        <taxon>Chelicerata</taxon>
        <taxon>Arachnida</taxon>
        <taxon>Araneae</taxon>
        <taxon>Araneomorphae</taxon>
        <taxon>Entelegynae</taxon>
        <taxon>Araneoidea</taxon>
        <taxon>Araneidae</taxon>
        <taxon>Caerostris</taxon>
    </lineage>
</organism>
<protein>
    <submittedName>
        <fullName evidence="1">Uncharacterized protein</fullName>
    </submittedName>
</protein>
<dbReference type="InterPro" id="IPR000358">
    <property type="entry name" value="RNR_small_fam"/>
</dbReference>
<dbReference type="PANTHER" id="PTHR23409:SF21">
    <property type="entry name" value="CAPSID PROTEIN"/>
    <property type="match status" value="1"/>
</dbReference>
<reference evidence="1 2" key="1">
    <citation type="submission" date="2021-06" db="EMBL/GenBank/DDBJ databases">
        <title>Caerostris darwini draft genome.</title>
        <authorList>
            <person name="Kono N."/>
            <person name="Arakawa K."/>
        </authorList>
    </citation>
    <scope>NUCLEOTIDE SEQUENCE [LARGE SCALE GENOMIC DNA]</scope>
</reference>